<evidence type="ECO:0000256" key="7">
    <source>
        <dbReference type="SAM" id="Phobius"/>
    </source>
</evidence>
<reference evidence="8 9" key="1">
    <citation type="journal article" date="2019" name="Genome Biol. Evol.">
        <title>Day and night: Metabolic profiles and evolutionary relationships of six axenic non-marine cyanobacteria.</title>
        <authorList>
            <person name="Will S.E."/>
            <person name="Henke P."/>
            <person name="Boedeker C."/>
            <person name="Huang S."/>
            <person name="Brinkmann H."/>
            <person name="Rohde M."/>
            <person name="Jarek M."/>
            <person name="Friedl T."/>
            <person name="Seufert S."/>
            <person name="Schumacher M."/>
            <person name="Overmann J."/>
            <person name="Neumann-Schaal M."/>
            <person name="Petersen J."/>
        </authorList>
    </citation>
    <scope>NUCLEOTIDE SEQUENCE [LARGE SCALE GENOMIC DNA]</scope>
    <source>
        <strain evidence="8 9">SAG 39.79</strain>
    </source>
</reference>
<comment type="similarity">
    <text evidence="2">Belongs to the UbiA prenyltransferase family.</text>
</comment>
<proteinExistence type="inferred from homology"/>
<evidence type="ECO:0000313" key="9">
    <source>
        <dbReference type="Proteomes" id="UP000282574"/>
    </source>
</evidence>
<dbReference type="InterPro" id="IPR044502">
    <property type="entry name" value="AtHST-like"/>
</dbReference>
<comment type="subcellular location">
    <subcellularLocation>
        <location evidence="1">Membrane</location>
        <topology evidence="1">Multi-pass membrane protein</topology>
    </subcellularLocation>
</comment>
<dbReference type="InterPro" id="IPR000537">
    <property type="entry name" value="UbiA_prenyltransferase"/>
</dbReference>
<evidence type="ECO:0000256" key="3">
    <source>
        <dbReference type="ARBA" id="ARBA00022679"/>
    </source>
</evidence>
<dbReference type="GO" id="GO:0004659">
    <property type="term" value="F:prenyltransferase activity"/>
    <property type="evidence" value="ECO:0007669"/>
    <property type="project" value="InterPro"/>
</dbReference>
<keyword evidence="9" id="KW-1185">Reference proteome</keyword>
<comment type="caution">
    <text evidence="8">The sequence shown here is derived from an EMBL/GenBank/DDBJ whole genome shotgun (WGS) entry which is preliminary data.</text>
</comment>
<keyword evidence="3" id="KW-0808">Transferase</keyword>
<dbReference type="AlphaFoldDB" id="A0AB37UDB6"/>
<dbReference type="GO" id="GO:0016020">
    <property type="term" value="C:membrane"/>
    <property type="evidence" value="ECO:0007669"/>
    <property type="project" value="UniProtKB-SubCell"/>
</dbReference>
<sequence>MKRTVKTQRTPKVRRLNLAEWLYAFWKFSRPHTIIGTSLSVLGMYLIAFDAQIALSQLPTNVRASFADSSLIERMVHWLNPPLQPLLLAWIACLCGNIYIVGLNQLEDVEIDKINKPHLPIASGDFSQRTGQILIAITGILALVLAGAAGWYLFGMVAISLAIGTAYSLPPIRLKRFPFWAALCIFSVRGAIVNLGLFLHFNWLWQGVSGIPSSVWTLTLFILVFTFAIAIFKDIPDLEGDRQYHITTFTIALGKEKVFNLALWVITTCYIGIIIAGILGLPSVNSTFLISTHLLLLALLWWRSRQVNLQDKSAIASCYQFIWKLFFLEYILFPVACLLG</sequence>
<dbReference type="EMBL" id="RSCK01000064">
    <property type="protein sequence ID" value="RUT06926.1"/>
    <property type="molecule type" value="Genomic_DNA"/>
</dbReference>
<dbReference type="Pfam" id="PF01040">
    <property type="entry name" value="UbiA"/>
    <property type="match status" value="1"/>
</dbReference>
<evidence type="ECO:0000256" key="6">
    <source>
        <dbReference type="ARBA" id="ARBA00023136"/>
    </source>
</evidence>
<dbReference type="PANTHER" id="PTHR43009:SF7">
    <property type="entry name" value="HOMOGENTISATE GERANYLGERANYLTRANSFERASE, CHLOROPLASTIC"/>
    <property type="match status" value="1"/>
</dbReference>
<evidence type="ECO:0000256" key="4">
    <source>
        <dbReference type="ARBA" id="ARBA00022692"/>
    </source>
</evidence>
<keyword evidence="4 7" id="KW-0812">Transmembrane</keyword>
<gene>
    <name evidence="8" type="primary">ubiA</name>
    <name evidence="8" type="ORF">DSM107010_51740</name>
</gene>
<dbReference type="PANTHER" id="PTHR43009">
    <property type="entry name" value="HOMOGENTISATE SOLANESYLTRANSFERASE, CHLOROPLASTIC"/>
    <property type="match status" value="1"/>
</dbReference>
<evidence type="ECO:0000256" key="5">
    <source>
        <dbReference type="ARBA" id="ARBA00022989"/>
    </source>
</evidence>
<feature type="transmembrane region" description="Helical" evidence="7">
    <location>
        <begin position="177"/>
        <end position="201"/>
    </location>
</feature>
<feature type="transmembrane region" description="Helical" evidence="7">
    <location>
        <begin position="126"/>
        <end position="145"/>
    </location>
</feature>
<accession>A0AB37UDB6</accession>
<organism evidence="8 9">
    <name type="scientific">Chroococcidiopsis cubana SAG 39.79</name>
    <dbReference type="NCBI Taxonomy" id="388085"/>
    <lineage>
        <taxon>Bacteria</taxon>
        <taxon>Bacillati</taxon>
        <taxon>Cyanobacteriota</taxon>
        <taxon>Cyanophyceae</taxon>
        <taxon>Chroococcidiopsidales</taxon>
        <taxon>Chroococcidiopsidaceae</taxon>
        <taxon>Chroococcidiopsis</taxon>
    </lineage>
</organism>
<dbReference type="CDD" id="cd13960">
    <property type="entry name" value="PT_UbiA_HPT1"/>
    <property type="match status" value="1"/>
</dbReference>
<dbReference type="Gene3D" id="1.10.357.140">
    <property type="entry name" value="UbiA prenyltransferase"/>
    <property type="match status" value="1"/>
</dbReference>
<evidence type="ECO:0000256" key="1">
    <source>
        <dbReference type="ARBA" id="ARBA00004141"/>
    </source>
</evidence>
<feature type="transmembrane region" description="Helical" evidence="7">
    <location>
        <begin position="213"/>
        <end position="232"/>
    </location>
</feature>
<feature type="transmembrane region" description="Helical" evidence="7">
    <location>
        <begin position="284"/>
        <end position="302"/>
    </location>
</feature>
<keyword evidence="6 7" id="KW-0472">Membrane</keyword>
<name>A0AB37UDB6_9CYAN</name>
<dbReference type="NCBIfam" id="NF009525">
    <property type="entry name" value="PRK12887.1"/>
    <property type="match status" value="1"/>
</dbReference>
<dbReference type="InterPro" id="IPR044878">
    <property type="entry name" value="UbiA_sf"/>
</dbReference>
<feature type="transmembrane region" description="Helical" evidence="7">
    <location>
        <begin position="258"/>
        <end position="278"/>
    </location>
</feature>
<feature type="transmembrane region" description="Helical" evidence="7">
    <location>
        <begin position="314"/>
        <end position="333"/>
    </location>
</feature>
<dbReference type="Proteomes" id="UP000282574">
    <property type="component" value="Unassembled WGS sequence"/>
</dbReference>
<keyword evidence="5 7" id="KW-1133">Transmembrane helix</keyword>
<feature type="transmembrane region" description="Helical" evidence="7">
    <location>
        <begin position="34"/>
        <end position="55"/>
    </location>
</feature>
<evidence type="ECO:0000313" key="8">
    <source>
        <dbReference type="EMBL" id="RUT06926.1"/>
    </source>
</evidence>
<protein>
    <submittedName>
        <fullName evidence="8">Homogentisate phytyltransferase</fullName>
    </submittedName>
</protein>
<dbReference type="RefSeq" id="WP_106170130.1">
    <property type="nucleotide sequence ID" value="NZ_JAVKZF010000002.1"/>
</dbReference>
<evidence type="ECO:0000256" key="2">
    <source>
        <dbReference type="ARBA" id="ARBA00005985"/>
    </source>
</evidence>